<dbReference type="STRING" id="476652.DEAC_c11670"/>
<dbReference type="GO" id="GO:0003677">
    <property type="term" value="F:DNA binding"/>
    <property type="evidence" value="ECO:0007669"/>
    <property type="project" value="UniProtKB-UniRule"/>
</dbReference>
<dbReference type="EMBL" id="LDZY01000004">
    <property type="protein sequence ID" value="KLU66501.1"/>
    <property type="molecule type" value="Genomic_DNA"/>
</dbReference>
<keyword evidence="1 2" id="KW-0238">DNA-binding</keyword>
<dbReference type="RefSeq" id="WP_047809083.1">
    <property type="nucleotide sequence ID" value="NZ_LDZY01000004.1"/>
</dbReference>
<evidence type="ECO:0000313" key="4">
    <source>
        <dbReference type="EMBL" id="KLU66501.1"/>
    </source>
</evidence>
<dbReference type="SUPFAM" id="SSF48498">
    <property type="entry name" value="Tetracyclin repressor-like, C-terminal domain"/>
    <property type="match status" value="1"/>
</dbReference>
<dbReference type="PANTHER" id="PTHR43479:SF11">
    <property type="entry name" value="ACREF_ENVCD OPERON REPRESSOR-RELATED"/>
    <property type="match status" value="1"/>
</dbReference>
<dbReference type="PROSITE" id="PS01081">
    <property type="entry name" value="HTH_TETR_1"/>
    <property type="match status" value="1"/>
</dbReference>
<dbReference type="PATRIC" id="fig|476652.3.peg.1192"/>
<dbReference type="Proteomes" id="UP000036356">
    <property type="component" value="Unassembled WGS sequence"/>
</dbReference>
<proteinExistence type="predicted"/>
<dbReference type="SUPFAM" id="SSF46689">
    <property type="entry name" value="Homeodomain-like"/>
    <property type="match status" value="1"/>
</dbReference>
<dbReference type="InterPro" id="IPR050624">
    <property type="entry name" value="HTH-type_Tx_Regulator"/>
</dbReference>
<protein>
    <submittedName>
        <fullName evidence="4">HTH-type transcriptional repressor Bm3R1</fullName>
    </submittedName>
</protein>
<dbReference type="InterPro" id="IPR009057">
    <property type="entry name" value="Homeodomain-like_sf"/>
</dbReference>
<gene>
    <name evidence="4" type="primary">bm3R1_1</name>
    <name evidence="4" type="ORF">DEAC_c11670</name>
</gene>
<dbReference type="PANTHER" id="PTHR43479">
    <property type="entry name" value="ACREF/ENVCD OPERON REPRESSOR-RELATED"/>
    <property type="match status" value="1"/>
</dbReference>
<accession>A0A0J1IPB3</accession>
<evidence type="ECO:0000313" key="5">
    <source>
        <dbReference type="Proteomes" id="UP000036356"/>
    </source>
</evidence>
<evidence type="ECO:0000256" key="2">
    <source>
        <dbReference type="PROSITE-ProRule" id="PRU00335"/>
    </source>
</evidence>
<evidence type="ECO:0000259" key="3">
    <source>
        <dbReference type="PROSITE" id="PS50977"/>
    </source>
</evidence>
<dbReference type="InterPro" id="IPR036271">
    <property type="entry name" value="Tet_transcr_reg_TetR-rel_C_sf"/>
</dbReference>
<dbReference type="PROSITE" id="PS50977">
    <property type="entry name" value="HTH_TETR_2"/>
    <property type="match status" value="1"/>
</dbReference>
<dbReference type="InterPro" id="IPR023772">
    <property type="entry name" value="DNA-bd_HTH_TetR-type_CS"/>
</dbReference>
<keyword evidence="5" id="KW-1185">Reference proteome</keyword>
<feature type="domain" description="HTH tetR-type" evidence="3">
    <location>
        <begin position="10"/>
        <end position="70"/>
    </location>
</feature>
<dbReference type="Gene3D" id="1.10.357.10">
    <property type="entry name" value="Tetracycline Repressor, domain 2"/>
    <property type="match status" value="1"/>
</dbReference>
<evidence type="ECO:0000256" key="1">
    <source>
        <dbReference type="ARBA" id="ARBA00023125"/>
    </source>
</evidence>
<reference evidence="4 5" key="1">
    <citation type="submission" date="2015-06" db="EMBL/GenBank/DDBJ databases">
        <title>Draft genome of the moderately acidophilic sulfate reducer Candidatus Desulfosporosinus acididurans strain M1.</title>
        <authorList>
            <person name="Poehlein A."/>
            <person name="Petzsch P."/>
            <person name="Johnson B.D."/>
            <person name="Schloemann M."/>
            <person name="Daniel R."/>
            <person name="Muehling M."/>
        </authorList>
    </citation>
    <scope>NUCLEOTIDE SEQUENCE [LARGE SCALE GENOMIC DNA]</scope>
    <source>
        <strain evidence="4 5">M1</strain>
    </source>
</reference>
<feature type="DNA-binding region" description="H-T-H motif" evidence="2">
    <location>
        <begin position="33"/>
        <end position="52"/>
    </location>
</feature>
<dbReference type="Pfam" id="PF00440">
    <property type="entry name" value="TetR_N"/>
    <property type="match status" value="1"/>
</dbReference>
<organism evidence="4 5">
    <name type="scientific">Desulfosporosinus acididurans</name>
    <dbReference type="NCBI Taxonomy" id="476652"/>
    <lineage>
        <taxon>Bacteria</taxon>
        <taxon>Bacillati</taxon>
        <taxon>Bacillota</taxon>
        <taxon>Clostridia</taxon>
        <taxon>Eubacteriales</taxon>
        <taxon>Desulfitobacteriaceae</taxon>
        <taxon>Desulfosporosinus</taxon>
    </lineage>
</organism>
<comment type="caution">
    <text evidence="4">The sequence shown here is derived from an EMBL/GenBank/DDBJ whole genome shotgun (WGS) entry which is preliminary data.</text>
</comment>
<sequence>MNTRRERKKMQAKKSISENALRLFLTKGFMNTTVAEIMEEADLGTGTFYNYFDSKEDVLKYCLGEKINEVRHTVEEIQKSSLEPSQKLSEILLTAGKNFEENSQLISMFMQFRRQASGARRESPHGSTFWEILVDIVREGQGKGVFRKDIPVGIIIEMFMGLLQSTMNSNMEMPFMDNLKQKLYLFLEGLGVKQ</sequence>
<dbReference type="PRINTS" id="PR00455">
    <property type="entry name" value="HTHTETR"/>
</dbReference>
<dbReference type="InterPro" id="IPR001647">
    <property type="entry name" value="HTH_TetR"/>
</dbReference>
<dbReference type="AlphaFoldDB" id="A0A0J1IPB3"/>
<name>A0A0J1IPB3_9FIRM</name>